<dbReference type="InterPro" id="IPR001245">
    <property type="entry name" value="Ser-Thr/Tyr_kinase_cat_dom"/>
</dbReference>
<organism evidence="2 3">
    <name type="scientific">Rhizophagus clarus</name>
    <dbReference type="NCBI Taxonomy" id="94130"/>
    <lineage>
        <taxon>Eukaryota</taxon>
        <taxon>Fungi</taxon>
        <taxon>Fungi incertae sedis</taxon>
        <taxon>Mucoromycota</taxon>
        <taxon>Glomeromycotina</taxon>
        <taxon>Glomeromycetes</taxon>
        <taxon>Glomerales</taxon>
        <taxon>Glomeraceae</taxon>
        <taxon>Rhizophagus</taxon>
    </lineage>
</organism>
<protein>
    <submittedName>
        <fullName evidence="2">Kinase-like domain-containing protein</fullName>
    </submittedName>
</protein>
<name>A0A8H3LAM7_9GLOM</name>
<reference evidence="2" key="1">
    <citation type="submission" date="2019-10" db="EMBL/GenBank/DDBJ databases">
        <title>Conservation and host-specific expression of non-tandemly repeated heterogenous ribosome RNA gene in arbuscular mycorrhizal fungi.</title>
        <authorList>
            <person name="Maeda T."/>
            <person name="Kobayashi Y."/>
            <person name="Nakagawa T."/>
            <person name="Ezawa T."/>
            <person name="Yamaguchi K."/>
            <person name="Bino T."/>
            <person name="Nishimoto Y."/>
            <person name="Shigenobu S."/>
            <person name="Kawaguchi M."/>
        </authorList>
    </citation>
    <scope>NUCLEOTIDE SEQUENCE</scope>
    <source>
        <strain evidence="2">HR1</strain>
    </source>
</reference>
<dbReference type="AlphaFoldDB" id="A0A8H3LAM7"/>
<dbReference type="EMBL" id="BLAL01000068">
    <property type="protein sequence ID" value="GES83276.1"/>
    <property type="molecule type" value="Genomic_DNA"/>
</dbReference>
<keyword evidence="2" id="KW-0418">Kinase</keyword>
<gene>
    <name evidence="2" type="ORF">RCL2_001043500</name>
</gene>
<dbReference type="Gene3D" id="1.10.510.10">
    <property type="entry name" value="Transferase(Phosphotransferase) domain 1"/>
    <property type="match status" value="1"/>
</dbReference>
<dbReference type="GO" id="GO:0004672">
    <property type="term" value="F:protein kinase activity"/>
    <property type="evidence" value="ECO:0007669"/>
    <property type="project" value="InterPro"/>
</dbReference>
<accession>A0A8H3LAM7</accession>
<keyword evidence="2" id="KW-0808">Transferase</keyword>
<evidence type="ECO:0000313" key="3">
    <source>
        <dbReference type="Proteomes" id="UP000615446"/>
    </source>
</evidence>
<dbReference type="InterPro" id="IPR011009">
    <property type="entry name" value="Kinase-like_dom_sf"/>
</dbReference>
<dbReference type="Proteomes" id="UP000615446">
    <property type="component" value="Unassembled WGS sequence"/>
</dbReference>
<evidence type="ECO:0000313" key="2">
    <source>
        <dbReference type="EMBL" id="GES83276.1"/>
    </source>
</evidence>
<comment type="caution">
    <text evidence="2">The sequence shown here is derived from an EMBL/GenBank/DDBJ whole genome shotgun (WGS) entry which is preliminary data.</text>
</comment>
<dbReference type="SUPFAM" id="SSF56112">
    <property type="entry name" value="Protein kinase-like (PK-like)"/>
    <property type="match status" value="1"/>
</dbReference>
<sequence>MILQNEAHLVHRDLHTGNILFNDPFIMATGKQPFDNCAHDKCLALEKCEGVSPILNEPEVPKCFIDIMKKCWEPNPENRPNITQLIDSLHSISIFAPYKMEFEKS</sequence>
<dbReference type="Pfam" id="PF07714">
    <property type="entry name" value="PK_Tyr_Ser-Thr"/>
    <property type="match status" value="1"/>
</dbReference>
<dbReference type="OrthoDB" id="2434671at2759"/>
<proteinExistence type="predicted"/>
<feature type="domain" description="Serine-threonine/tyrosine-protein kinase catalytic" evidence="1">
    <location>
        <begin position="26"/>
        <end position="89"/>
    </location>
</feature>
<evidence type="ECO:0000259" key="1">
    <source>
        <dbReference type="Pfam" id="PF07714"/>
    </source>
</evidence>